<dbReference type="RefSeq" id="WP_251521707.1">
    <property type="nucleotide sequence ID" value="NZ_CP128355.1"/>
</dbReference>
<keyword evidence="2" id="KW-1185">Reference proteome</keyword>
<proteinExistence type="predicted"/>
<accession>A0ABZ3EFG6</accession>
<evidence type="ECO:0000313" key="2">
    <source>
        <dbReference type="Proteomes" id="UP001436297"/>
    </source>
</evidence>
<dbReference type="EMBL" id="CP128355">
    <property type="protein sequence ID" value="XAF71112.1"/>
    <property type="molecule type" value="Genomic_DNA"/>
</dbReference>
<protein>
    <submittedName>
        <fullName evidence="1">Uncharacterized protein</fullName>
    </submittedName>
</protein>
<dbReference type="Proteomes" id="UP001436297">
    <property type="component" value="Chromosome"/>
</dbReference>
<reference evidence="1 2" key="1">
    <citation type="journal article" date="2024" name="Pathogens">
        <title>Staphylococcus hsinchuensis sp. nov., Isolated from Soymilk.</title>
        <authorList>
            <person name="Wang Y.T."/>
            <person name="Lin Y.C."/>
            <person name="Hsieh Y.H."/>
            <person name="Lin Y.T."/>
            <person name="Hamada M."/>
            <person name="Chen C.C."/>
            <person name="Liou J.S."/>
            <person name="Lee A.Y."/>
            <person name="Zhang W.L."/>
            <person name="Chen Y.T."/>
            <person name="Huang C.H."/>
        </authorList>
    </citation>
    <scope>NUCLEOTIDE SEQUENCE [LARGE SCALE GENOMIC DNA]</scope>
    <source>
        <strain evidence="1 2">H164</strain>
    </source>
</reference>
<organism evidence="1 2">
    <name type="scientific">Staphylococcus hsinchuensis</name>
    <dbReference type="NCBI Taxonomy" id="3051183"/>
    <lineage>
        <taxon>Bacteria</taxon>
        <taxon>Bacillati</taxon>
        <taxon>Bacillota</taxon>
        <taxon>Bacilli</taxon>
        <taxon>Bacillales</taxon>
        <taxon>Staphylococcaceae</taxon>
        <taxon>Staphylococcus</taxon>
    </lineage>
</organism>
<sequence>MVHYRSQIYQIITEFNGQPIDTDKYLVDNVKQKDDGGWLVNYRDKRTAEIVGTFTTEGENKIVKKDADGNVIKEKTYEE</sequence>
<evidence type="ECO:0000313" key="1">
    <source>
        <dbReference type="EMBL" id="XAF71112.1"/>
    </source>
</evidence>
<name>A0ABZ3EFG6_9STAP</name>
<gene>
    <name evidence="1" type="ORF">QQM35_03070</name>
</gene>